<accession>A0A2P4UIP7</accession>
<dbReference type="EMBL" id="MTBP01000002">
    <property type="protein sequence ID" value="POM24923.1"/>
    <property type="molecule type" value="Genomic_DNA"/>
</dbReference>
<proteinExistence type="predicted"/>
<dbReference type="AlphaFoldDB" id="A0A2P4UIP7"/>
<dbReference type="InterPro" id="IPR052906">
    <property type="entry name" value="Type_IV_Methyl-Rstrct_Enzyme"/>
</dbReference>
<dbReference type="InterPro" id="IPR007560">
    <property type="entry name" value="Restrct_endonuc_IV_Mrr"/>
</dbReference>
<evidence type="ECO:0000313" key="4">
    <source>
        <dbReference type="Proteomes" id="UP000242367"/>
    </source>
</evidence>
<name>A0A2P4UIP7_9ACTN</name>
<dbReference type="Pfam" id="PF04471">
    <property type="entry name" value="Mrr_cat"/>
    <property type="match status" value="1"/>
</dbReference>
<feature type="domain" description="Restriction endonuclease type IV Mrr" evidence="2">
    <location>
        <begin position="81"/>
        <end position="191"/>
    </location>
</feature>
<evidence type="ECO:0000313" key="3">
    <source>
        <dbReference type="EMBL" id="POM24923.1"/>
    </source>
</evidence>
<dbReference type="GO" id="GO:0009307">
    <property type="term" value="P:DNA restriction-modification system"/>
    <property type="evidence" value="ECO:0007669"/>
    <property type="project" value="InterPro"/>
</dbReference>
<dbReference type="SUPFAM" id="SSF52980">
    <property type="entry name" value="Restriction endonuclease-like"/>
    <property type="match status" value="1"/>
</dbReference>
<keyword evidence="3" id="KW-0255">Endonuclease</keyword>
<dbReference type="Proteomes" id="UP000242367">
    <property type="component" value="Unassembled WGS sequence"/>
</dbReference>
<dbReference type="Gene3D" id="3.40.1350.10">
    <property type="match status" value="1"/>
</dbReference>
<reference evidence="3 4" key="1">
    <citation type="journal article" date="2017" name="Chemistry">
        <title>Isolation, Biosynthesis and Chemical Modifications of Rubterolones A-F: Rare Tropolone Alkaloids from Actinomadura sp. 5-2.</title>
        <authorList>
            <person name="Guo H."/>
            <person name="Benndorf R."/>
            <person name="Leichnitz D."/>
            <person name="Klassen J.L."/>
            <person name="Vollmers J."/>
            <person name="Gorls H."/>
            <person name="Steinacker M."/>
            <person name="Weigel C."/>
            <person name="Dahse H.M."/>
            <person name="Kaster A.K."/>
            <person name="de Beer Z.W."/>
            <person name="Poulsen M."/>
            <person name="Beemelmanns C."/>
        </authorList>
    </citation>
    <scope>NUCLEOTIDE SEQUENCE [LARGE SCALE GENOMIC DNA]</scope>
    <source>
        <strain evidence="3 4">5-2</strain>
    </source>
</reference>
<gene>
    <name evidence="3" type="ORF">BTM25_35620</name>
</gene>
<protein>
    <submittedName>
        <fullName evidence="3">Restriction endonuclease</fullName>
    </submittedName>
</protein>
<comment type="caution">
    <text evidence="3">The sequence shown here is derived from an EMBL/GenBank/DDBJ whole genome shotgun (WGS) entry which is preliminary data.</text>
</comment>
<feature type="transmembrane region" description="Helical" evidence="1">
    <location>
        <begin position="38"/>
        <end position="59"/>
    </location>
</feature>
<dbReference type="InterPro" id="IPR011856">
    <property type="entry name" value="tRNA_endonuc-like_dom_sf"/>
</dbReference>
<keyword evidence="1" id="KW-0812">Transmembrane</keyword>
<keyword evidence="4" id="KW-1185">Reference proteome</keyword>
<keyword evidence="1" id="KW-0472">Membrane</keyword>
<sequence>MSAPSRPGRSTAAFASLWTGAGLVTAFGVFLAMTHWRLFLTIVVAAAVAGLGGGSLVLIRRREARLRRERLLEIAHLDRVDVMSGTDFEFLTADLLRRDGFRSVEVVGRAGDRGVDVLATAPDGRRIAVQCKRQQKKVGSDRVRNLIGAIHGTYAGRVGVLVTNADFTAPAVDEAAGRILLMNRADLARWMNGRPFDL</sequence>
<dbReference type="InterPro" id="IPR011335">
    <property type="entry name" value="Restrct_endonuc-II-like"/>
</dbReference>
<keyword evidence="3" id="KW-0540">Nuclease</keyword>
<organism evidence="3 4">
    <name type="scientific">Actinomadura rubteroloni</name>
    <dbReference type="NCBI Taxonomy" id="1926885"/>
    <lineage>
        <taxon>Bacteria</taxon>
        <taxon>Bacillati</taxon>
        <taxon>Actinomycetota</taxon>
        <taxon>Actinomycetes</taxon>
        <taxon>Streptosporangiales</taxon>
        <taxon>Thermomonosporaceae</taxon>
        <taxon>Actinomadura</taxon>
    </lineage>
</organism>
<evidence type="ECO:0000256" key="1">
    <source>
        <dbReference type="SAM" id="Phobius"/>
    </source>
</evidence>
<feature type="transmembrane region" description="Helical" evidence="1">
    <location>
        <begin position="12"/>
        <end position="32"/>
    </location>
</feature>
<dbReference type="PANTHER" id="PTHR30015">
    <property type="entry name" value="MRR RESTRICTION SYSTEM PROTEIN"/>
    <property type="match status" value="1"/>
</dbReference>
<dbReference type="GO" id="GO:0015666">
    <property type="term" value="F:restriction endodeoxyribonuclease activity"/>
    <property type="evidence" value="ECO:0007669"/>
    <property type="project" value="TreeGrafter"/>
</dbReference>
<keyword evidence="3" id="KW-0378">Hydrolase</keyword>
<dbReference type="PANTHER" id="PTHR30015:SF6">
    <property type="entry name" value="SLL1429 PROTEIN"/>
    <property type="match status" value="1"/>
</dbReference>
<dbReference type="GO" id="GO:0003677">
    <property type="term" value="F:DNA binding"/>
    <property type="evidence" value="ECO:0007669"/>
    <property type="project" value="InterPro"/>
</dbReference>
<evidence type="ECO:0000259" key="2">
    <source>
        <dbReference type="Pfam" id="PF04471"/>
    </source>
</evidence>
<dbReference type="RefSeq" id="WP_168212147.1">
    <property type="nucleotide sequence ID" value="NZ_MTBP01000002.1"/>
</dbReference>
<keyword evidence="1" id="KW-1133">Transmembrane helix</keyword>